<name>A0ABY6G233_9MICO</name>
<evidence type="ECO:0000313" key="2">
    <source>
        <dbReference type="EMBL" id="UYG17130.1"/>
    </source>
</evidence>
<sequence>MTTTVDTDRRGSRMDAFLRTAARRSAVLRGAGQDGAHGAATPDGELSELSRVRTTQGLSPQQLVR</sequence>
<organism evidence="2 3">
    <name type="scientific">Brachybacterium huguangmaarense</name>
    <dbReference type="NCBI Taxonomy" id="1652028"/>
    <lineage>
        <taxon>Bacteria</taxon>
        <taxon>Bacillati</taxon>
        <taxon>Actinomycetota</taxon>
        <taxon>Actinomycetes</taxon>
        <taxon>Micrococcales</taxon>
        <taxon>Dermabacteraceae</taxon>
        <taxon>Brachybacterium</taxon>
    </lineage>
</organism>
<feature type="compositionally biased region" description="Polar residues" evidence="1">
    <location>
        <begin position="52"/>
        <end position="65"/>
    </location>
</feature>
<evidence type="ECO:0008006" key="4">
    <source>
        <dbReference type="Google" id="ProtNLM"/>
    </source>
</evidence>
<accession>A0ABY6G233</accession>
<feature type="region of interest" description="Disordered" evidence="1">
    <location>
        <begin position="29"/>
        <end position="65"/>
    </location>
</feature>
<proteinExistence type="predicted"/>
<reference evidence="2" key="1">
    <citation type="submission" date="2022-10" db="EMBL/GenBank/DDBJ databases">
        <title>Whole-Genome Sequencing of Brachybacterium huguangmaarense BRM-3, Isolated from Betula schmidtii.</title>
        <authorList>
            <person name="Haam D."/>
        </authorList>
    </citation>
    <scope>NUCLEOTIDE SEQUENCE</scope>
    <source>
        <strain evidence="2">BRM-3</strain>
    </source>
</reference>
<dbReference type="EMBL" id="CP107020">
    <property type="protein sequence ID" value="UYG17130.1"/>
    <property type="molecule type" value="Genomic_DNA"/>
</dbReference>
<evidence type="ECO:0000313" key="3">
    <source>
        <dbReference type="Proteomes" id="UP001164305"/>
    </source>
</evidence>
<dbReference type="Proteomes" id="UP001164305">
    <property type="component" value="Chromosome"/>
</dbReference>
<dbReference type="RefSeq" id="WP_263594339.1">
    <property type="nucleotide sequence ID" value="NZ_CP107020.1"/>
</dbReference>
<protein>
    <recommendedName>
        <fullName evidence="4">Transcriptional regulator</fullName>
    </recommendedName>
</protein>
<gene>
    <name evidence="2" type="ORF">BRM3_01450</name>
</gene>
<evidence type="ECO:0000256" key="1">
    <source>
        <dbReference type="SAM" id="MobiDB-lite"/>
    </source>
</evidence>
<keyword evidence="3" id="KW-1185">Reference proteome</keyword>